<evidence type="ECO:0000313" key="1">
    <source>
        <dbReference type="EMBL" id="BAW30221.1"/>
    </source>
</evidence>
<dbReference type="EMBL" id="AP017646">
    <property type="protein sequence ID" value="BAW30221.1"/>
    <property type="molecule type" value="Genomic_DNA"/>
</dbReference>
<name>A0A3G9CZM6_METTE</name>
<dbReference type="AlphaFoldDB" id="A0A3G9CZM6"/>
<sequence>MTQLAILNPRFLVWFCNFPEVKVLSQTGSILLGQLQKRIGAANTASPAGRLESNIPEITGKNIYQKYVAINSEQDD</sequence>
<dbReference type="Proteomes" id="UP000265557">
    <property type="component" value="Chromosome"/>
</dbReference>
<accession>A0A3G9CZM6</accession>
<gene>
    <name evidence="1" type="ORF">MESMT1_2291</name>
</gene>
<evidence type="ECO:0000313" key="2">
    <source>
        <dbReference type="Proteomes" id="UP000265557"/>
    </source>
</evidence>
<proteinExistence type="predicted"/>
<protein>
    <submittedName>
        <fullName evidence="1">Uncharacterized protein</fullName>
    </submittedName>
</protein>
<organism evidence="1 2">
    <name type="scientific">Methanosarcina thermophila</name>
    <dbReference type="NCBI Taxonomy" id="2210"/>
    <lineage>
        <taxon>Archaea</taxon>
        <taxon>Methanobacteriati</taxon>
        <taxon>Methanobacteriota</taxon>
        <taxon>Stenosarchaea group</taxon>
        <taxon>Methanomicrobia</taxon>
        <taxon>Methanosarcinales</taxon>
        <taxon>Methanosarcinaceae</taxon>
        <taxon>Methanosarcina</taxon>
    </lineage>
</organism>
<reference evidence="1 2" key="1">
    <citation type="submission" date="2016-09" db="EMBL/GenBank/DDBJ databases">
        <title>Complete Genome Sequence of Methanosarcina thermophila MT-1.</title>
        <authorList>
            <person name="Kouzuma A."/>
        </authorList>
    </citation>
    <scope>NUCLEOTIDE SEQUENCE [LARGE SCALE GENOMIC DNA]</scope>
    <source>
        <strain evidence="1 2">MT-1</strain>
    </source>
</reference>